<dbReference type="GeneID" id="28731077"/>
<dbReference type="RefSeq" id="XP_017995865.1">
    <property type="nucleotide sequence ID" value="XM_018139197.1"/>
</dbReference>
<dbReference type="EMBL" id="LFJN01000035">
    <property type="protein sequence ID" value="KPI35902.1"/>
    <property type="molecule type" value="Genomic_DNA"/>
</dbReference>
<comment type="similarity">
    <text evidence="1">Belongs to the paxM FAD-dependent monooxygenase family.</text>
</comment>
<comment type="caution">
    <text evidence="8">The sequence shown here is derived from an EMBL/GenBank/DDBJ whole genome shotgun (WGS) entry which is preliminary data.</text>
</comment>
<reference evidence="8 9" key="1">
    <citation type="submission" date="2015-06" db="EMBL/GenBank/DDBJ databases">
        <title>Draft genome of the ant-associated black yeast Phialophora attae CBS 131958.</title>
        <authorList>
            <person name="Moreno L.F."/>
            <person name="Stielow B.J."/>
            <person name="de Hoog S."/>
            <person name="Vicente V.A."/>
            <person name="Weiss V.A."/>
            <person name="de Vries M."/>
            <person name="Cruz L.M."/>
            <person name="Souza E.M."/>
        </authorList>
    </citation>
    <scope>NUCLEOTIDE SEQUENCE [LARGE SCALE GENOMIC DNA]</scope>
    <source>
        <strain evidence="8 9">CBS 131958</strain>
    </source>
</reference>
<sequence>MGDAADHPLRQQPGARTGGTNTFPKTVAIIGASISGLSLALALLHANLFRPEDITIYDLRPNPSSSLTTPPPSTESGFDPSTTASGVILTPNGLAVLSNLGVLPRIKSRCWTATHRTFRSDPGDALVKKVRISGEEAGYGFENHRVWRSVLVEELLRMVEEAAIRVRWGRKFEGVVPESERVDGGSKAGVSGAVRFRVTHRNPTSPERSHSRIISADLLVGADGIYSVVRKHLDPTAQPVYTGTTGVLAHIRWDDVDWPMVTSPNSPDPHPYERQCTLQGTSGALFWLPEDAAGSVVMTGKQTRMTEPKPADLGSVTSQREAWERLSQDKHFLCEFYREGYEQWGATGRKIIDAVCDEEKGRGTLYLWPFMRMERLQRWWVSTPAADLRDGNRDNAAEPATPAPAGTILTLGDAAHALPPSSGQGVNQTLEDVWVLTRLLALVKQDQASGKTMQQALTFWQEVRQERIDEVYDWATNATNVSRLPKDEREKTLIDDAVKQREKGEGQSKKVGLGVDDMRWLYVPGWDEVIERWAK</sequence>
<evidence type="ECO:0000256" key="3">
    <source>
        <dbReference type="ARBA" id="ARBA00022827"/>
    </source>
</evidence>
<evidence type="ECO:0000256" key="6">
    <source>
        <dbReference type="SAM" id="MobiDB-lite"/>
    </source>
</evidence>
<dbReference type="Gene3D" id="3.50.50.60">
    <property type="entry name" value="FAD/NAD(P)-binding domain"/>
    <property type="match status" value="1"/>
</dbReference>
<dbReference type="PRINTS" id="PR00420">
    <property type="entry name" value="RNGMNOXGNASE"/>
</dbReference>
<dbReference type="AlphaFoldDB" id="A0A0N1NVY9"/>
<dbReference type="STRING" id="1664694.A0A0N1NVY9"/>
<protein>
    <recommendedName>
        <fullName evidence="7">FAD-binding domain-containing protein</fullName>
    </recommendedName>
</protein>
<evidence type="ECO:0000256" key="5">
    <source>
        <dbReference type="ARBA" id="ARBA00023033"/>
    </source>
</evidence>
<name>A0A0N1NVY9_9EURO</name>
<evidence type="ECO:0000256" key="2">
    <source>
        <dbReference type="ARBA" id="ARBA00022630"/>
    </source>
</evidence>
<feature type="domain" description="FAD-binding" evidence="7">
    <location>
        <begin position="399"/>
        <end position="455"/>
    </location>
</feature>
<dbReference type="GO" id="GO:0071949">
    <property type="term" value="F:FAD binding"/>
    <property type="evidence" value="ECO:0007669"/>
    <property type="project" value="InterPro"/>
</dbReference>
<evidence type="ECO:0000256" key="1">
    <source>
        <dbReference type="ARBA" id="ARBA00007992"/>
    </source>
</evidence>
<dbReference type="Proteomes" id="UP000038010">
    <property type="component" value="Unassembled WGS sequence"/>
</dbReference>
<feature type="region of interest" description="Disordered" evidence="6">
    <location>
        <begin position="1"/>
        <end position="22"/>
    </location>
</feature>
<keyword evidence="9" id="KW-1185">Reference proteome</keyword>
<dbReference type="Pfam" id="PF01494">
    <property type="entry name" value="FAD_binding_3"/>
    <property type="match status" value="1"/>
</dbReference>
<keyword evidence="3" id="KW-0274">FAD</keyword>
<keyword evidence="2" id="KW-0285">Flavoprotein</keyword>
<proteinExistence type="inferred from homology"/>
<evidence type="ECO:0000313" key="9">
    <source>
        <dbReference type="Proteomes" id="UP000038010"/>
    </source>
</evidence>
<dbReference type="VEuPathDB" id="FungiDB:AB675_10426"/>
<dbReference type="InterPro" id="IPR036188">
    <property type="entry name" value="FAD/NAD-bd_sf"/>
</dbReference>
<dbReference type="InterPro" id="IPR002938">
    <property type="entry name" value="FAD-bd"/>
</dbReference>
<dbReference type="InterPro" id="IPR050493">
    <property type="entry name" value="FAD-dep_Monooxygenase_BioMet"/>
</dbReference>
<dbReference type="PANTHER" id="PTHR13789:SF316">
    <property type="entry name" value="FAD-BINDING DOMAIN-CONTAINING PROTEIN"/>
    <property type="match status" value="1"/>
</dbReference>
<organism evidence="8 9">
    <name type="scientific">Cyphellophora attinorum</name>
    <dbReference type="NCBI Taxonomy" id="1664694"/>
    <lineage>
        <taxon>Eukaryota</taxon>
        <taxon>Fungi</taxon>
        <taxon>Dikarya</taxon>
        <taxon>Ascomycota</taxon>
        <taxon>Pezizomycotina</taxon>
        <taxon>Eurotiomycetes</taxon>
        <taxon>Chaetothyriomycetidae</taxon>
        <taxon>Chaetothyriales</taxon>
        <taxon>Cyphellophoraceae</taxon>
        <taxon>Cyphellophora</taxon>
    </lineage>
</organism>
<dbReference type="SUPFAM" id="SSF51905">
    <property type="entry name" value="FAD/NAD(P)-binding domain"/>
    <property type="match status" value="1"/>
</dbReference>
<dbReference type="PANTHER" id="PTHR13789">
    <property type="entry name" value="MONOOXYGENASE"/>
    <property type="match status" value="1"/>
</dbReference>
<evidence type="ECO:0000256" key="4">
    <source>
        <dbReference type="ARBA" id="ARBA00023002"/>
    </source>
</evidence>
<feature type="region of interest" description="Disordered" evidence="6">
    <location>
        <begin position="60"/>
        <end position="83"/>
    </location>
</feature>
<gene>
    <name evidence="8" type="ORF">AB675_10426</name>
</gene>
<accession>A0A0N1NVY9</accession>
<dbReference type="GO" id="GO:0004497">
    <property type="term" value="F:monooxygenase activity"/>
    <property type="evidence" value="ECO:0007669"/>
    <property type="project" value="UniProtKB-KW"/>
</dbReference>
<evidence type="ECO:0000313" key="8">
    <source>
        <dbReference type="EMBL" id="KPI35902.1"/>
    </source>
</evidence>
<keyword evidence="4" id="KW-0560">Oxidoreductase</keyword>
<dbReference type="OrthoDB" id="16820at2759"/>
<evidence type="ECO:0000259" key="7">
    <source>
        <dbReference type="Pfam" id="PF01494"/>
    </source>
</evidence>
<keyword evidence="5" id="KW-0503">Monooxygenase</keyword>